<name>A0ABU9S1C3_9BURK</name>
<evidence type="ECO:0000313" key="1">
    <source>
        <dbReference type="EMBL" id="MEM5426120.1"/>
    </source>
</evidence>
<dbReference type="Proteomes" id="UP001489897">
    <property type="component" value="Unassembled WGS sequence"/>
</dbReference>
<dbReference type="EMBL" id="JAYMRV010000014">
    <property type="protein sequence ID" value="MEM5426120.1"/>
    <property type="molecule type" value="Genomic_DNA"/>
</dbReference>
<proteinExistence type="predicted"/>
<dbReference type="RefSeq" id="WP_342949855.1">
    <property type="nucleotide sequence ID" value="NZ_JAYMRV010000014.1"/>
</dbReference>
<organism evidence="1 2">
    <name type="scientific">Paraburkholderia ferrariae</name>
    <dbReference type="NCBI Taxonomy" id="386056"/>
    <lineage>
        <taxon>Bacteria</taxon>
        <taxon>Pseudomonadati</taxon>
        <taxon>Pseudomonadota</taxon>
        <taxon>Betaproteobacteria</taxon>
        <taxon>Burkholderiales</taxon>
        <taxon>Burkholderiaceae</taxon>
        <taxon>Paraburkholderia</taxon>
    </lineage>
</organism>
<reference evidence="1 2" key="1">
    <citation type="submission" date="2024-01" db="EMBL/GenBank/DDBJ databases">
        <title>The diversity of rhizobia nodulating Mimosa spp. in eleven states of Brazil covering several biomes is determined by host plant, location, and edaphic factors.</title>
        <authorList>
            <person name="Rouws L."/>
            <person name="Barauna A."/>
            <person name="Beukes C."/>
            <person name="De Faria S.M."/>
            <person name="Gross E."/>
            <person name="Dos Reis Junior F.B."/>
            <person name="Simon M."/>
            <person name="Maluk M."/>
            <person name="Odee D.W."/>
            <person name="Kenicer G."/>
            <person name="Young J.P.W."/>
            <person name="Reis V.M."/>
            <person name="Zilli J."/>
            <person name="James E.K."/>
        </authorList>
    </citation>
    <scope>NUCLEOTIDE SEQUENCE [LARGE SCALE GENOMIC DNA]</scope>
    <source>
        <strain evidence="1 2">JPY167</strain>
    </source>
</reference>
<comment type="caution">
    <text evidence="1">The sequence shown here is derived from an EMBL/GenBank/DDBJ whole genome shotgun (WGS) entry which is preliminary data.</text>
</comment>
<sequence length="237" mass="27036">MPRPDIIYRILLLIRAVTDDRRRSKELEEQTGIADRHWKNVWALKQRPTAQMIEALARRWPEYAFWLATGITDIPNGHLKPGQRQTTGSSPEIDAQIQRELELSQDYFELELLLQELGSRNRGAPAVNDSNRAQVEELGELLQAVTSDVPTGQEEELWVRYLALLNKQDESKDLDQAIARIAKEKRLRGLAEKFGIDLSSPAASIEVVMAYFRVHGKRNSGKSSRLKEAVNKDVKPR</sequence>
<keyword evidence="2" id="KW-1185">Reference proteome</keyword>
<evidence type="ECO:0008006" key="3">
    <source>
        <dbReference type="Google" id="ProtNLM"/>
    </source>
</evidence>
<evidence type="ECO:0000313" key="2">
    <source>
        <dbReference type="Proteomes" id="UP001489897"/>
    </source>
</evidence>
<protein>
    <recommendedName>
        <fullName evidence="3">XRE family transcriptional regulator</fullName>
    </recommendedName>
</protein>
<gene>
    <name evidence="1" type="ORF">VSR73_34380</name>
</gene>
<accession>A0ABU9S1C3</accession>